<sequence>MSFDILPRRFSISIDGQPIAMPTSVPDRTQAQPVGPGGFQPAVFEVWNEHLVAGPFVMGRVFAEDRSLMPKRVVWCERDDVNQVQPVQVQMGEDGPQIKLSGGGMAFHEGRLVSPLLPGQLNQIVKIVPVP</sequence>
<dbReference type="OrthoDB" id="3439489at2759"/>
<proteinExistence type="predicted"/>
<evidence type="ECO:0000313" key="1">
    <source>
        <dbReference type="EMBL" id="RGP69193.1"/>
    </source>
</evidence>
<dbReference type="EMBL" id="PXOG01000185">
    <property type="protein sequence ID" value="RGP69193.1"/>
    <property type="molecule type" value="Genomic_DNA"/>
</dbReference>
<organism evidence="1 2">
    <name type="scientific">Fusarium longipes</name>
    <dbReference type="NCBI Taxonomy" id="694270"/>
    <lineage>
        <taxon>Eukaryota</taxon>
        <taxon>Fungi</taxon>
        <taxon>Dikarya</taxon>
        <taxon>Ascomycota</taxon>
        <taxon>Pezizomycotina</taxon>
        <taxon>Sordariomycetes</taxon>
        <taxon>Hypocreomycetidae</taxon>
        <taxon>Hypocreales</taxon>
        <taxon>Nectriaceae</taxon>
        <taxon>Fusarium</taxon>
    </lineage>
</organism>
<gene>
    <name evidence="1" type="ORF">FLONG3_7829</name>
</gene>
<dbReference type="Gene3D" id="2.80.10.50">
    <property type="match status" value="1"/>
</dbReference>
<comment type="caution">
    <text evidence="1">The sequence shown here is derived from an EMBL/GenBank/DDBJ whole genome shotgun (WGS) entry which is preliminary data.</text>
</comment>
<dbReference type="AlphaFoldDB" id="A0A395S9V8"/>
<reference evidence="1 2" key="1">
    <citation type="journal article" date="2018" name="PLoS Pathog.">
        <title>Evolution of structural diversity of trichothecenes, a family of toxins produced by plant pathogenic and entomopathogenic fungi.</title>
        <authorList>
            <person name="Proctor R.H."/>
            <person name="McCormick S.P."/>
            <person name="Kim H.S."/>
            <person name="Cardoza R.E."/>
            <person name="Stanley A.M."/>
            <person name="Lindo L."/>
            <person name="Kelly A."/>
            <person name="Brown D.W."/>
            <person name="Lee T."/>
            <person name="Vaughan M.M."/>
            <person name="Alexander N.J."/>
            <person name="Busman M."/>
            <person name="Gutierrez S."/>
        </authorList>
    </citation>
    <scope>NUCLEOTIDE SEQUENCE [LARGE SCALE GENOMIC DNA]</scope>
    <source>
        <strain evidence="1 2">NRRL 20695</strain>
    </source>
</reference>
<accession>A0A395S9V8</accession>
<evidence type="ECO:0000313" key="2">
    <source>
        <dbReference type="Proteomes" id="UP000266234"/>
    </source>
</evidence>
<keyword evidence="2" id="KW-1185">Reference proteome</keyword>
<dbReference type="Proteomes" id="UP000266234">
    <property type="component" value="Unassembled WGS sequence"/>
</dbReference>
<protein>
    <submittedName>
        <fullName evidence="1">Uncharacterized protein</fullName>
    </submittedName>
</protein>
<name>A0A395S9V8_9HYPO</name>